<keyword evidence="3" id="KW-1185">Reference proteome</keyword>
<proteinExistence type="predicted"/>
<evidence type="ECO:0000313" key="3">
    <source>
        <dbReference type="Proteomes" id="UP001361570"/>
    </source>
</evidence>
<dbReference type="InterPro" id="IPR041581">
    <property type="entry name" value="Glyoxalase_6"/>
</dbReference>
<dbReference type="Proteomes" id="UP001361570">
    <property type="component" value="Unassembled WGS sequence"/>
</dbReference>
<reference evidence="2 3" key="1">
    <citation type="submission" date="2024-03" db="EMBL/GenBank/DDBJ databases">
        <title>Draft genome sequence of Klenkia sp. LSe6-5.</title>
        <authorList>
            <person name="Duangmal K."/>
            <person name="Chantavorakit T."/>
        </authorList>
    </citation>
    <scope>NUCLEOTIDE SEQUENCE [LARGE SCALE GENOMIC DNA]</scope>
    <source>
        <strain evidence="2 3">LSe6-5</strain>
    </source>
</reference>
<dbReference type="EMBL" id="JBAPLU010000013">
    <property type="protein sequence ID" value="MEI4272809.1"/>
    <property type="molecule type" value="Genomic_DNA"/>
</dbReference>
<dbReference type="Gene3D" id="3.10.180.10">
    <property type="entry name" value="2,3-Dihydroxybiphenyl 1,2-Dioxygenase, domain 1"/>
    <property type="match status" value="1"/>
</dbReference>
<evidence type="ECO:0000313" key="2">
    <source>
        <dbReference type="EMBL" id="MEI4272809.1"/>
    </source>
</evidence>
<dbReference type="InterPro" id="IPR029068">
    <property type="entry name" value="Glyas_Bleomycin-R_OHBP_Dase"/>
</dbReference>
<sequence length="43" mass="4490">MAARITSVVVNCSDPAALAGFWARVLGWEVQDADDDLVTSAPA</sequence>
<dbReference type="Pfam" id="PF18029">
    <property type="entry name" value="Glyoxalase_6"/>
    <property type="match status" value="1"/>
</dbReference>
<dbReference type="SUPFAM" id="SSF54593">
    <property type="entry name" value="Glyoxalase/Bleomycin resistance protein/Dihydroxybiphenyl dioxygenase"/>
    <property type="match status" value="1"/>
</dbReference>
<gene>
    <name evidence="2" type="ORF">TEK04_13855</name>
</gene>
<evidence type="ECO:0000259" key="1">
    <source>
        <dbReference type="Pfam" id="PF18029"/>
    </source>
</evidence>
<name>A0ABU8DXQ5_9ACTN</name>
<comment type="caution">
    <text evidence="2">The sequence shown here is derived from an EMBL/GenBank/DDBJ whole genome shotgun (WGS) entry which is preliminary data.</text>
</comment>
<organism evidence="2 3">
    <name type="scientific">Klenkia sesuvii</name>
    <dbReference type="NCBI Taxonomy" id="3103137"/>
    <lineage>
        <taxon>Bacteria</taxon>
        <taxon>Bacillati</taxon>
        <taxon>Actinomycetota</taxon>
        <taxon>Actinomycetes</taxon>
        <taxon>Geodermatophilales</taxon>
        <taxon>Geodermatophilaceae</taxon>
        <taxon>Klenkia</taxon>
    </lineage>
</organism>
<protein>
    <submittedName>
        <fullName evidence="2">VOC family protein</fullName>
    </submittedName>
</protein>
<accession>A0ABU8DXQ5</accession>
<dbReference type="RefSeq" id="WP_336404931.1">
    <property type="nucleotide sequence ID" value="NZ_JBAPLU010000013.1"/>
</dbReference>
<feature type="domain" description="Glyoxalase-like" evidence="1">
    <location>
        <begin position="7"/>
        <end position="36"/>
    </location>
</feature>